<protein>
    <submittedName>
        <fullName evidence="2">Uncharacterized protein</fullName>
    </submittedName>
</protein>
<name>A0A8K0CIK4_IGNLU</name>
<gene>
    <name evidence="2" type="ORF">ILUMI_19205</name>
</gene>
<organism evidence="2 3">
    <name type="scientific">Ignelater luminosus</name>
    <name type="common">Cucubano</name>
    <name type="synonym">Pyrophorus luminosus</name>
    <dbReference type="NCBI Taxonomy" id="2038154"/>
    <lineage>
        <taxon>Eukaryota</taxon>
        <taxon>Metazoa</taxon>
        <taxon>Ecdysozoa</taxon>
        <taxon>Arthropoda</taxon>
        <taxon>Hexapoda</taxon>
        <taxon>Insecta</taxon>
        <taxon>Pterygota</taxon>
        <taxon>Neoptera</taxon>
        <taxon>Endopterygota</taxon>
        <taxon>Coleoptera</taxon>
        <taxon>Polyphaga</taxon>
        <taxon>Elateriformia</taxon>
        <taxon>Elateroidea</taxon>
        <taxon>Elateridae</taxon>
        <taxon>Agrypninae</taxon>
        <taxon>Pyrophorini</taxon>
        <taxon>Ignelater</taxon>
    </lineage>
</organism>
<dbReference type="OrthoDB" id="6747067at2759"/>
<evidence type="ECO:0000313" key="3">
    <source>
        <dbReference type="Proteomes" id="UP000801492"/>
    </source>
</evidence>
<evidence type="ECO:0000313" key="2">
    <source>
        <dbReference type="EMBL" id="KAF2886969.1"/>
    </source>
</evidence>
<dbReference type="Proteomes" id="UP000801492">
    <property type="component" value="Unassembled WGS sequence"/>
</dbReference>
<keyword evidence="3" id="KW-1185">Reference proteome</keyword>
<comment type="caution">
    <text evidence="2">The sequence shown here is derived from an EMBL/GenBank/DDBJ whole genome shotgun (WGS) entry which is preliminary data.</text>
</comment>
<dbReference type="AlphaFoldDB" id="A0A8K0CIK4"/>
<accession>A0A8K0CIK4</accession>
<sequence>MKVHQEGVACKRANDVCSMLLHYINNNTGPEVKELYLFSDGCPGQNKSNTVIRFFPNDRDFGLVKKTIRKHDRVYVPSEYFRMVSESNDKFAVTRRTENRTKRTVLENILRCKLQQAADRLQPLKDVTCDQRLGNYTGFIRTEERERRNNRQSGGPQPCGNLTSTQQRDIQPGCSQQFQRCSATDTPVISNCNTWTNVRKTLLNRFGDQRNEILLEKDLAKCYQLANKNYDQYHERIKEKLQQLSEHVAIREADEKLRDYKVKFKCSTPEQLQSIENEFSDQINGNHFHKQNILNDNLQFNQDDSATESKSTRKP</sequence>
<reference evidence="2" key="1">
    <citation type="submission" date="2019-08" db="EMBL/GenBank/DDBJ databases">
        <title>The genome of the North American firefly Photinus pyralis.</title>
        <authorList>
            <consortium name="Photinus pyralis genome working group"/>
            <person name="Fallon T.R."/>
            <person name="Sander Lower S.E."/>
            <person name="Weng J.-K."/>
        </authorList>
    </citation>
    <scope>NUCLEOTIDE SEQUENCE</scope>
    <source>
        <strain evidence="2">TRF0915ILg1</strain>
        <tissue evidence="2">Whole body</tissue>
    </source>
</reference>
<evidence type="ECO:0000256" key="1">
    <source>
        <dbReference type="SAM" id="MobiDB-lite"/>
    </source>
</evidence>
<feature type="region of interest" description="Disordered" evidence="1">
    <location>
        <begin position="141"/>
        <end position="168"/>
    </location>
</feature>
<proteinExistence type="predicted"/>
<dbReference type="EMBL" id="VTPC01085794">
    <property type="protein sequence ID" value="KAF2886969.1"/>
    <property type="molecule type" value="Genomic_DNA"/>
</dbReference>
<feature type="compositionally biased region" description="Polar residues" evidence="1">
    <location>
        <begin position="152"/>
        <end position="168"/>
    </location>
</feature>